<evidence type="ECO:0000313" key="5">
    <source>
        <dbReference type="EMBL" id="PPA70135.1"/>
    </source>
</evidence>
<comment type="caution">
    <text evidence="5">The sequence shown here is derived from an EMBL/GenBank/DDBJ whole genome shotgun (WGS) entry which is preliminary data.</text>
</comment>
<keyword evidence="1" id="KW-0328">Glycosyltransferase</keyword>
<evidence type="ECO:0000256" key="1">
    <source>
        <dbReference type="ARBA" id="ARBA00022676"/>
    </source>
</evidence>
<sequence>MKRRILFVTTISRTAEAFLLPHIRYFLDRGFAVGVAANMDDGSIDQLKALGVCLHHVPFSRSLFHPGNIKAFFKIRSVSKNYSILHLHTPIASFLTRMAALKQHITIYTAHGFHFNEQEGFIKNAIFKLVEKIASYKTSKLVVTNTDDLKAAKELFKNTSISHVHGVGVDTDIFFPKKTTPGEKAFLKQQLGILPDKKVITHIAELNENKRQIDVIEACEKLKKSRSDFVFLLIGKGDKKEELEKEIKERGLENEVKCLGFVRDIPSILSITDIGLLVSLREGLPRSLMEMMAMEVPVIATDIRGIRDLVVNGHNGFLIPVKSPSRLSEYCSILLKFPAIAKRFGKQGRKKVNQHYALPIILQEMEAVYNELLEDLEE</sequence>
<dbReference type="PANTHER" id="PTHR12526:SF629">
    <property type="entry name" value="TEICHURONIC ACID BIOSYNTHESIS GLYCOSYLTRANSFERASE TUAH-RELATED"/>
    <property type="match status" value="1"/>
</dbReference>
<evidence type="ECO:0000259" key="3">
    <source>
        <dbReference type="Pfam" id="PF00534"/>
    </source>
</evidence>
<evidence type="ECO:0000256" key="2">
    <source>
        <dbReference type="ARBA" id="ARBA00022679"/>
    </source>
</evidence>
<dbReference type="CDD" id="cd03808">
    <property type="entry name" value="GT4_CapM-like"/>
    <property type="match status" value="1"/>
</dbReference>
<dbReference type="GO" id="GO:0016757">
    <property type="term" value="F:glycosyltransferase activity"/>
    <property type="evidence" value="ECO:0007669"/>
    <property type="project" value="UniProtKB-KW"/>
</dbReference>
<accession>A0A2S5GB33</accession>
<feature type="domain" description="Glycosyltransferase subfamily 4-like N-terminal" evidence="4">
    <location>
        <begin position="23"/>
        <end position="151"/>
    </location>
</feature>
<dbReference type="Gene3D" id="3.40.50.2000">
    <property type="entry name" value="Glycogen Phosphorylase B"/>
    <property type="match status" value="2"/>
</dbReference>
<name>A0A2S5GB33_9BACL</name>
<proteinExistence type="predicted"/>
<evidence type="ECO:0000259" key="4">
    <source>
        <dbReference type="Pfam" id="PF13439"/>
    </source>
</evidence>
<dbReference type="Pfam" id="PF13439">
    <property type="entry name" value="Glyco_transf_4"/>
    <property type="match status" value="1"/>
</dbReference>
<keyword evidence="2 5" id="KW-0808">Transferase</keyword>
<dbReference type="AlphaFoldDB" id="A0A2S5GB33"/>
<evidence type="ECO:0000313" key="6">
    <source>
        <dbReference type="Proteomes" id="UP000239047"/>
    </source>
</evidence>
<dbReference type="OrthoDB" id="9806653at2"/>
<protein>
    <submittedName>
        <fullName evidence="5">Glycosyltransferase family 1 protein</fullName>
    </submittedName>
</protein>
<keyword evidence="6" id="KW-1185">Reference proteome</keyword>
<dbReference type="RefSeq" id="WP_104058084.1">
    <property type="nucleotide sequence ID" value="NZ_PREZ01000004.1"/>
</dbReference>
<dbReference type="PANTHER" id="PTHR12526">
    <property type="entry name" value="GLYCOSYLTRANSFERASE"/>
    <property type="match status" value="1"/>
</dbReference>
<dbReference type="EMBL" id="PREZ01000004">
    <property type="protein sequence ID" value="PPA70135.1"/>
    <property type="molecule type" value="Genomic_DNA"/>
</dbReference>
<dbReference type="InterPro" id="IPR028098">
    <property type="entry name" value="Glyco_trans_4-like_N"/>
</dbReference>
<feature type="domain" description="Glycosyl transferase family 1" evidence="3">
    <location>
        <begin position="185"/>
        <end position="350"/>
    </location>
</feature>
<dbReference type="SUPFAM" id="SSF53756">
    <property type="entry name" value="UDP-Glycosyltransferase/glycogen phosphorylase"/>
    <property type="match status" value="1"/>
</dbReference>
<dbReference type="InterPro" id="IPR001296">
    <property type="entry name" value="Glyco_trans_1"/>
</dbReference>
<organism evidence="5 6">
    <name type="scientific">Jeotgalibacillus proteolyticus</name>
    <dbReference type="NCBI Taxonomy" id="2082395"/>
    <lineage>
        <taxon>Bacteria</taxon>
        <taxon>Bacillati</taxon>
        <taxon>Bacillota</taxon>
        <taxon>Bacilli</taxon>
        <taxon>Bacillales</taxon>
        <taxon>Caryophanaceae</taxon>
        <taxon>Jeotgalibacillus</taxon>
    </lineage>
</organism>
<reference evidence="5 6" key="1">
    <citation type="submission" date="2018-02" db="EMBL/GenBank/DDBJ databases">
        <title>Jeotgalibacillus proteolyticum sp. nov. a protease producing bacterium isolated from ocean sediments of Laizhou Bay.</title>
        <authorList>
            <person name="Li Y."/>
        </authorList>
    </citation>
    <scope>NUCLEOTIDE SEQUENCE [LARGE SCALE GENOMIC DNA]</scope>
    <source>
        <strain evidence="5 6">22-7</strain>
    </source>
</reference>
<dbReference type="Pfam" id="PF00534">
    <property type="entry name" value="Glycos_transf_1"/>
    <property type="match status" value="1"/>
</dbReference>
<gene>
    <name evidence="5" type="ORF">C4B60_11135</name>
</gene>
<dbReference type="Proteomes" id="UP000239047">
    <property type="component" value="Unassembled WGS sequence"/>
</dbReference>